<evidence type="ECO:0000256" key="4">
    <source>
        <dbReference type="ARBA" id="ARBA00022833"/>
    </source>
</evidence>
<evidence type="ECO:0000256" key="2">
    <source>
        <dbReference type="ARBA" id="ARBA00022737"/>
    </source>
</evidence>
<gene>
    <name evidence="7" type="ORF">MELIAE_LOCUS9751</name>
</gene>
<dbReference type="GO" id="GO:0008270">
    <property type="term" value="F:zinc ion binding"/>
    <property type="evidence" value="ECO:0007669"/>
    <property type="project" value="UniProtKB-KW"/>
</dbReference>
<reference evidence="7" key="1">
    <citation type="submission" date="2021-12" db="EMBL/GenBank/DDBJ databases">
        <authorList>
            <person name="King R."/>
        </authorList>
    </citation>
    <scope>NUCLEOTIDE SEQUENCE</scope>
</reference>
<accession>A0A9P0BCG3</accession>
<name>A0A9P0BCG3_BRAAE</name>
<evidence type="ECO:0000313" key="8">
    <source>
        <dbReference type="Proteomes" id="UP001154078"/>
    </source>
</evidence>
<evidence type="ECO:0000256" key="3">
    <source>
        <dbReference type="ARBA" id="ARBA00022771"/>
    </source>
</evidence>
<keyword evidence="4" id="KW-0862">Zinc</keyword>
<evidence type="ECO:0000313" key="7">
    <source>
        <dbReference type="EMBL" id="CAH0559873.1"/>
    </source>
</evidence>
<dbReference type="PANTHER" id="PTHR24379">
    <property type="entry name" value="KRAB AND ZINC FINGER DOMAIN-CONTAINING"/>
    <property type="match status" value="1"/>
</dbReference>
<dbReference type="OrthoDB" id="3561125at2759"/>
<evidence type="ECO:0000256" key="5">
    <source>
        <dbReference type="PROSITE-ProRule" id="PRU00042"/>
    </source>
</evidence>
<sequence length="400" mass="47115">MKVSFCLLKLTKVSYSVITIYMVQRLNISKFSDTMEKIVIKKEPEELVDDYKCGILMNYDKTNTSADQEMPSTSGIAIKQEMKEELDYSDNSMVYDESGVKEETEMYTDEADDFNEAEQYELKFEPEDKIFFDKGIDRKILNEKVLAKEVLPKGKESMDENSLKPKVEKEKSFKCEICFKKYRKKKVLYEHKKYVHINGEEEKLKCGKCKYETLRKSDFNKHLRIHDRKYFLKCHLCEYMAARLIQLNSHILNNHKSEYNEDKNKIKITSKIHKCTNCSYSTVYKATYDNHIKACLKLKNAAKSLAKCYECHICHFKTVYKRSLNCHIENHNKIKILKCLFCEYKSNRKQSLDNHILTKHLDLLNESNKNVITSKVHACQHCNYKTSLVSDLKSHLNNNH</sequence>
<protein>
    <recommendedName>
        <fullName evidence="6">C2H2-type domain-containing protein</fullName>
    </recommendedName>
</protein>
<dbReference type="PROSITE" id="PS00028">
    <property type="entry name" value="ZINC_FINGER_C2H2_1"/>
    <property type="match status" value="1"/>
</dbReference>
<dbReference type="EMBL" id="OV121138">
    <property type="protein sequence ID" value="CAH0559873.1"/>
    <property type="molecule type" value="Genomic_DNA"/>
</dbReference>
<dbReference type="AlphaFoldDB" id="A0A9P0BCG3"/>
<keyword evidence="1" id="KW-0479">Metal-binding</keyword>
<organism evidence="7 8">
    <name type="scientific">Brassicogethes aeneus</name>
    <name type="common">Rape pollen beetle</name>
    <name type="synonym">Meligethes aeneus</name>
    <dbReference type="NCBI Taxonomy" id="1431903"/>
    <lineage>
        <taxon>Eukaryota</taxon>
        <taxon>Metazoa</taxon>
        <taxon>Ecdysozoa</taxon>
        <taxon>Arthropoda</taxon>
        <taxon>Hexapoda</taxon>
        <taxon>Insecta</taxon>
        <taxon>Pterygota</taxon>
        <taxon>Neoptera</taxon>
        <taxon>Endopterygota</taxon>
        <taxon>Coleoptera</taxon>
        <taxon>Polyphaga</taxon>
        <taxon>Cucujiformia</taxon>
        <taxon>Nitidulidae</taxon>
        <taxon>Meligethinae</taxon>
        <taxon>Brassicogethes</taxon>
    </lineage>
</organism>
<dbReference type="SUPFAM" id="SSF57667">
    <property type="entry name" value="beta-beta-alpha zinc fingers"/>
    <property type="match status" value="1"/>
</dbReference>
<evidence type="ECO:0000256" key="1">
    <source>
        <dbReference type="ARBA" id="ARBA00022723"/>
    </source>
</evidence>
<keyword evidence="3 5" id="KW-0863">Zinc-finger</keyword>
<dbReference type="SMART" id="SM00355">
    <property type="entry name" value="ZnF_C2H2"/>
    <property type="match status" value="7"/>
</dbReference>
<feature type="domain" description="C2H2-type" evidence="6">
    <location>
        <begin position="173"/>
        <end position="201"/>
    </location>
</feature>
<dbReference type="Proteomes" id="UP001154078">
    <property type="component" value="Chromosome 7"/>
</dbReference>
<dbReference type="InterPro" id="IPR036236">
    <property type="entry name" value="Znf_C2H2_sf"/>
</dbReference>
<evidence type="ECO:0000259" key="6">
    <source>
        <dbReference type="PROSITE" id="PS50157"/>
    </source>
</evidence>
<keyword evidence="2" id="KW-0677">Repeat</keyword>
<dbReference type="InterPro" id="IPR013087">
    <property type="entry name" value="Znf_C2H2_type"/>
</dbReference>
<dbReference type="Gene3D" id="3.30.160.60">
    <property type="entry name" value="Classic Zinc Finger"/>
    <property type="match status" value="3"/>
</dbReference>
<keyword evidence="8" id="KW-1185">Reference proteome</keyword>
<dbReference type="PANTHER" id="PTHR24379:SF121">
    <property type="entry name" value="C2H2-TYPE DOMAIN-CONTAINING PROTEIN"/>
    <property type="match status" value="1"/>
</dbReference>
<proteinExistence type="predicted"/>
<dbReference type="PROSITE" id="PS50157">
    <property type="entry name" value="ZINC_FINGER_C2H2_2"/>
    <property type="match status" value="1"/>
</dbReference>